<reference evidence="8 9" key="1">
    <citation type="journal article" date="2017" name="Nat. Ecol. Evol.">
        <title>Scallop genome provides insights into evolution of bilaterian karyotype and development.</title>
        <authorList>
            <person name="Wang S."/>
            <person name="Zhang J."/>
            <person name="Jiao W."/>
            <person name="Li J."/>
            <person name="Xun X."/>
            <person name="Sun Y."/>
            <person name="Guo X."/>
            <person name="Huan P."/>
            <person name="Dong B."/>
            <person name="Zhang L."/>
            <person name="Hu X."/>
            <person name="Sun X."/>
            <person name="Wang J."/>
            <person name="Zhao C."/>
            <person name="Wang Y."/>
            <person name="Wang D."/>
            <person name="Huang X."/>
            <person name="Wang R."/>
            <person name="Lv J."/>
            <person name="Li Y."/>
            <person name="Zhang Z."/>
            <person name="Liu B."/>
            <person name="Lu W."/>
            <person name="Hui Y."/>
            <person name="Liang J."/>
            <person name="Zhou Z."/>
            <person name="Hou R."/>
            <person name="Li X."/>
            <person name="Liu Y."/>
            <person name="Li H."/>
            <person name="Ning X."/>
            <person name="Lin Y."/>
            <person name="Zhao L."/>
            <person name="Xing Q."/>
            <person name="Dou J."/>
            <person name="Li Y."/>
            <person name="Mao J."/>
            <person name="Guo H."/>
            <person name="Dou H."/>
            <person name="Li T."/>
            <person name="Mu C."/>
            <person name="Jiang W."/>
            <person name="Fu Q."/>
            <person name="Fu X."/>
            <person name="Miao Y."/>
            <person name="Liu J."/>
            <person name="Yu Q."/>
            <person name="Li R."/>
            <person name="Liao H."/>
            <person name="Li X."/>
            <person name="Kong Y."/>
            <person name="Jiang Z."/>
            <person name="Chourrout D."/>
            <person name="Li R."/>
            <person name="Bao Z."/>
        </authorList>
    </citation>
    <scope>NUCLEOTIDE SEQUENCE [LARGE SCALE GENOMIC DNA]</scope>
    <source>
        <strain evidence="8 9">PY_sf001</strain>
    </source>
</reference>
<dbReference type="GO" id="GO:0001002">
    <property type="term" value="F:RNA polymerase III type 1 promoter sequence-specific DNA binding"/>
    <property type="evidence" value="ECO:0007669"/>
    <property type="project" value="TreeGrafter"/>
</dbReference>
<accession>A0A210QJI4</accession>
<dbReference type="PANTHER" id="PTHR13230:SF5">
    <property type="entry name" value="GENERAL TRANSCRIPTION FACTOR 3C POLYPEPTIDE 5"/>
    <property type="match status" value="1"/>
</dbReference>
<dbReference type="InterPro" id="IPR041499">
    <property type="entry name" value="Tfc1/Sfc1_N"/>
</dbReference>
<feature type="domain" description="Transcription factor IIIC subunit Tfc1/Sfc1 triple barrel" evidence="7">
    <location>
        <begin position="34"/>
        <end position="134"/>
    </location>
</feature>
<dbReference type="STRING" id="6573.A0A210QJI4"/>
<dbReference type="InterPro" id="IPR042536">
    <property type="entry name" value="TFIIIC_tauA_Sfc1"/>
</dbReference>
<evidence type="ECO:0000256" key="4">
    <source>
        <dbReference type="ARBA" id="ARBA00023242"/>
    </source>
</evidence>
<evidence type="ECO:0000313" key="9">
    <source>
        <dbReference type="Proteomes" id="UP000242188"/>
    </source>
</evidence>
<dbReference type="Pfam" id="PF09734">
    <property type="entry name" value="Tau95"/>
    <property type="match status" value="1"/>
</dbReference>
<evidence type="ECO:0000256" key="1">
    <source>
        <dbReference type="ARBA" id="ARBA00004123"/>
    </source>
</evidence>
<keyword evidence="3" id="KW-0804">Transcription</keyword>
<evidence type="ECO:0000259" key="7">
    <source>
        <dbReference type="Pfam" id="PF17682"/>
    </source>
</evidence>
<sequence length="548" mass="63784">MAEPPGSKDPVTDTEWSDGEALTKVPFVKDVKLVSVEHPAIVNDVDKALATLGGCEELSKSFSNTNKRIALRWRPKDIYCKAVYGERYPTTNLLMKIKRRWRKGKPEESKYNMEVIGVIEITYKFQAMVDYQYLPMTRQPDQSYTSLTEKLVLNKLCDRREFLDNGCSLFLPPSSFSRMDFPDKTYLLRKDIEHRPGYVNPDRNRPQNLIGTVRQKRTIFTQFCSFGDHVPTHVSEKVVAALRSKYNNPEAEQKLEQLFKERPIWSRAALNLHFHKYKKKLKYLLPLTGFYYLSGPWRCLWCKFGFDPIENPEAKMFQTVDFRKRQGSVGERVGIKLKRKENLLQFQAMRRNVVGDTKINIRDIVMEEEEAVAEPAPLGTEDAEKLTKEEQQFIYTPTTIPPCRQMFYQLCDIRAPRIQHIIHKNDGKEKTCTERDGWCEAMAIDKCRDLMSYYTMKILSNEEDQQVSMVDYIARRKANFRKKKTRMARINKFGEDMSESDSDVSSDDTELEMEKVEAGPTGGDEEVEQEGEEEEDMNEMETELLDCI</sequence>
<keyword evidence="4" id="KW-0539">Nucleus</keyword>
<evidence type="ECO:0000259" key="6">
    <source>
        <dbReference type="Pfam" id="PF09734"/>
    </source>
</evidence>
<dbReference type="AlphaFoldDB" id="A0A210QJI4"/>
<dbReference type="Gene3D" id="3.30.200.160">
    <property type="entry name" value="TFIIIC, subcomplex tauA, subunit Sfc1, barrel domain"/>
    <property type="match status" value="1"/>
</dbReference>
<dbReference type="Proteomes" id="UP000242188">
    <property type="component" value="Unassembled WGS sequence"/>
</dbReference>
<evidence type="ECO:0000256" key="2">
    <source>
        <dbReference type="ARBA" id="ARBA00023125"/>
    </source>
</evidence>
<dbReference type="PANTHER" id="PTHR13230">
    <property type="entry name" value="GENERAL TRANSCRIPTION FACTOR IIIC, POLYPEPTIDE 5"/>
    <property type="match status" value="1"/>
</dbReference>
<dbReference type="Pfam" id="PF17682">
    <property type="entry name" value="Tau95_N"/>
    <property type="match status" value="1"/>
</dbReference>
<dbReference type="InterPro" id="IPR040454">
    <property type="entry name" value="TF_IIIC_Tfc1/Sfc1"/>
</dbReference>
<keyword evidence="2" id="KW-0238">DNA-binding</keyword>
<keyword evidence="9" id="KW-1185">Reference proteome</keyword>
<organism evidence="8 9">
    <name type="scientific">Mizuhopecten yessoensis</name>
    <name type="common">Japanese scallop</name>
    <name type="synonym">Patinopecten yessoensis</name>
    <dbReference type="NCBI Taxonomy" id="6573"/>
    <lineage>
        <taxon>Eukaryota</taxon>
        <taxon>Metazoa</taxon>
        <taxon>Spiralia</taxon>
        <taxon>Lophotrochozoa</taxon>
        <taxon>Mollusca</taxon>
        <taxon>Bivalvia</taxon>
        <taxon>Autobranchia</taxon>
        <taxon>Pteriomorphia</taxon>
        <taxon>Pectinida</taxon>
        <taxon>Pectinoidea</taxon>
        <taxon>Pectinidae</taxon>
        <taxon>Mizuhopecten</taxon>
    </lineage>
</organism>
<gene>
    <name evidence="8" type="ORF">KP79_PYT03598</name>
</gene>
<feature type="domain" description="Transcription factor IIIC subunit 5 HTH" evidence="6">
    <location>
        <begin position="170"/>
        <end position="323"/>
    </location>
</feature>
<dbReference type="EMBL" id="NEDP02003352">
    <property type="protein sequence ID" value="OWF48907.1"/>
    <property type="molecule type" value="Genomic_DNA"/>
</dbReference>
<evidence type="ECO:0000256" key="5">
    <source>
        <dbReference type="SAM" id="MobiDB-lite"/>
    </source>
</evidence>
<dbReference type="GO" id="GO:0005634">
    <property type="term" value="C:nucleus"/>
    <property type="evidence" value="ECO:0007669"/>
    <property type="project" value="UniProtKB-SubCell"/>
</dbReference>
<comment type="caution">
    <text evidence="8">The sequence shown here is derived from an EMBL/GenBank/DDBJ whole genome shotgun (WGS) entry which is preliminary data.</text>
</comment>
<feature type="compositionally biased region" description="Acidic residues" evidence="5">
    <location>
        <begin position="496"/>
        <end position="511"/>
    </location>
</feature>
<protein>
    <submittedName>
        <fullName evidence="8">General transcription factor 3C polypeptide 5</fullName>
    </submittedName>
</protein>
<proteinExistence type="predicted"/>
<dbReference type="InterPro" id="IPR019136">
    <property type="entry name" value="TF_IIIC_su-5_HTH"/>
</dbReference>
<comment type="subcellular location">
    <subcellularLocation>
        <location evidence="1">Nucleus</location>
    </subcellularLocation>
</comment>
<name>A0A210QJI4_MIZYE</name>
<dbReference type="OrthoDB" id="5598268at2759"/>
<evidence type="ECO:0000256" key="3">
    <source>
        <dbReference type="ARBA" id="ARBA00023163"/>
    </source>
</evidence>
<feature type="compositionally biased region" description="Acidic residues" evidence="5">
    <location>
        <begin position="523"/>
        <end position="548"/>
    </location>
</feature>
<feature type="region of interest" description="Disordered" evidence="5">
    <location>
        <begin position="493"/>
        <end position="548"/>
    </location>
</feature>
<dbReference type="FunFam" id="3.30.200.160:FF:000002">
    <property type="entry name" value="Transcription factor IIIC, subunit 5"/>
    <property type="match status" value="1"/>
</dbReference>
<dbReference type="GO" id="GO:0000127">
    <property type="term" value="C:transcription factor TFIIIC complex"/>
    <property type="evidence" value="ECO:0007669"/>
    <property type="project" value="InterPro"/>
</dbReference>
<evidence type="ECO:0000313" key="8">
    <source>
        <dbReference type="EMBL" id="OWF48907.1"/>
    </source>
</evidence>
<dbReference type="GO" id="GO:0006384">
    <property type="term" value="P:transcription initiation at RNA polymerase III promoter"/>
    <property type="evidence" value="ECO:0007669"/>
    <property type="project" value="InterPro"/>
</dbReference>
<dbReference type="GO" id="GO:0001003">
    <property type="term" value="F:RNA polymerase III type 2 promoter sequence-specific DNA binding"/>
    <property type="evidence" value="ECO:0007669"/>
    <property type="project" value="TreeGrafter"/>
</dbReference>